<evidence type="ECO:0000313" key="13">
    <source>
        <dbReference type="Proteomes" id="UP000248857"/>
    </source>
</evidence>
<dbReference type="InterPro" id="IPR011006">
    <property type="entry name" value="CheY-like_superfamily"/>
</dbReference>
<dbReference type="EMBL" id="PQWO01000002">
    <property type="protein sequence ID" value="PZD74451.1"/>
    <property type="molecule type" value="Genomic_DNA"/>
</dbReference>
<dbReference type="InterPro" id="IPR036641">
    <property type="entry name" value="HPT_dom_sf"/>
</dbReference>
<dbReference type="GO" id="GO:0004673">
    <property type="term" value="F:protein histidine kinase activity"/>
    <property type="evidence" value="ECO:0007669"/>
    <property type="project" value="UniProtKB-EC"/>
</dbReference>
<dbReference type="AlphaFoldDB" id="A0A2W1K1X9"/>
<dbReference type="FunFam" id="3.30.565.10:FF:000016">
    <property type="entry name" value="Chemotaxis protein CheA, putative"/>
    <property type="match status" value="1"/>
</dbReference>
<dbReference type="InterPro" id="IPR051315">
    <property type="entry name" value="Bact_Chemotaxis_CheA"/>
</dbReference>
<dbReference type="InterPro" id="IPR008207">
    <property type="entry name" value="Sig_transdc_His_kin_Hpt_dom"/>
</dbReference>
<dbReference type="PRINTS" id="PR00344">
    <property type="entry name" value="BCTRLSENSOR"/>
</dbReference>
<dbReference type="SUPFAM" id="SSF47226">
    <property type="entry name" value="Histidine-containing phosphotransfer domain, HPT domain"/>
    <property type="match status" value="1"/>
</dbReference>
<protein>
    <recommendedName>
        <fullName evidence="2">histidine kinase</fullName>
        <ecNumber evidence="2">2.7.13.3</ecNumber>
    </recommendedName>
</protein>
<dbReference type="Proteomes" id="UP000248857">
    <property type="component" value="Unassembled WGS sequence"/>
</dbReference>
<keyword evidence="5" id="KW-0418">Kinase</keyword>
<keyword evidence="3 8" id="KW-0597">Phosphoprotein</keyword>
<dbReference type="Gene3D" id="1.20.120.160">
    <property type="entry name" value="HPT domain"/>
    <property type="match status" value="1"/>
</dbReference>
<dbReference type="OrthoDB" id="291966at2"/>
<dbReference type="Pfam" id="PF00072">
    <property type="entry name" value="Response_reg"/>
    <property type="match status" value="1"/>
</dbReference>
<dbReference type="RefSeq" id="WP_110984652.1">
    <property type="nucleotide sequence ID" value="NZ_CAWNWM010000002.1"/>
</dbReference>
<dbReference type="PROSITE" id="PS50110">
    <property type="entry name" value="RESPONSE_REGULATORY"/>
    <property type="match status" value="1"/>
</dbReference>
<evidence type="ECO:0000256" key="1">
    <source>
        <dbReference type="ARBA" id="ARBA00000085"/>
    </source>
</evidence>
<evidence type="ECO:0000256" key="5">
    <source>
        <dbReference type="ARBA" id="ARBA00022777"/>
    </source>
</evidence>
<evidence type="ECO:0000259" key="10">
    <source>
        <dbReference type="PROSITE" id="PS50110"/>
    </source>
</evidence>
<evidence type="ECO:0000256" key="3">
    <source>
        <dbReference type="ARBA" id="ARBA00022553"/>
    </source>
</evidence>
<comment type="caution">
    <text evidence="12">The sequence shown here is derived from an EMBL/GenBank/DDBJ whole genome shotgun (WGS) entry which is preliminary data.</text>
</comment>
<dbReference type="InterPro" id="IPR036061">
    <property type="entry name" value="CheW-like_dom_sf"/>
</dbReference>
<evidence type="ECO:0000313" key="12">
    <source>
        <dbReference type="EMBL" id="PZD74451.1"/>
    </source>
</evidence>
<dbReference type="Pfam" id="PF02518">
    <property type="entry name" value="HATPase_c"/>
    <property type="match status" value="1"/>
</dbReference>
<evidence type="ECO:0000256" key="6">
    <source>
        <dbReference type="ARBA" id="ARBA00023012"/>
    </source>
</evidence>
<keyword evidence="4 12" id="KW-0808">Transferase</keyword>
<dbReference type="SUPFAM" id="SSF55874">
    <property type="entry name" value="ATPase domain of HSP90 chaperone/DNA topoisomerase II/histidine kinase"/>
    <property type="match status" value="1"/>
</dbReference>
<dbReference type="EC" id="2.7.13.3" evidence="2"/>
<evidence type="ECO:0000256" key="7">
    <source>
        <dbReference type="PROSITE-ProRule" id="PRU00110"/>
    </source>
</evidence>
<organism evidence="12 13">
    <name type="scientific">Acaryochloris thomasi RCC1774</name>
    <dbReference type="NCBI Taxonomy" id="1764569"/>
    <lineage>
        <taxon>Bacteria</taxon>
        <taxon>Bacillati</taxon>
        <taxon>Cyanobacteriota</taxon>
        <taxon>Cyanophyceae</taxon>
        <taxon>Acaryochloridales</taxon>
        <taxon>Acaryochloridaceae</taxon>
        <taxon>Acaryochloris</taxon>
        <taxon>Acaryochloris thomasi</taxon>
    </lineage>
</organism>
<evidence type="ECO:0000256" key="2">
    <source>
        <dbReference type="ARBA" id="ARBA00012438"/>
    </source>
</evidence>
<feature type="domain" description="Histidine kinase" evidence="9">
    <location>
        <begin position="617"/>
        <end position="752"/>
    </location>
</feature>
<evidence type="ECO:0000259" key="11">
    <source>
        <dbReference type="PROSITE" id="PS50894"/>
    </source>
</evidence>
<comment type="catalytic activity">
    <reaction evidence="1">
        <text>ATP + protein L-histidine = ADP + protein N-phospho-L-histidine.</text>
        <dbReference type="EC" id="2.7.13.3"/>
    </reaction>
</comment>
<dbReference type="SMART" id="SM00387">
    <property type="entry name" value="HATPase_c"/>
    <property type="match status" value="1"/>
</dbReference>
<dbReference type="InterPro" id="IPR003594">
    <property type="entry name" value="HATPase_dom"/>
</dbReference>
<name>A0A2W1K1X9_9CYAN</name>
<feature type="modified residue" description="4-aspartylphosphate" evidence="8">
    <location>
        <position position="975"/>
    </location>
</feature>
<accession>A0A2W1K1X9</accession>
<feature type="domain" description="HPt" evidence="11">
    <location>
        <begin position="18"/>
        <end position="124"/>
    </location>
</feature>
<dbReference type="GO" id="GO:0000160">
    <property type="term" value="P:phosphorelay signal transduction system"/>
    <property type="evidence" value="ECO:0007669"/>
    <property type="project" value="UniProtKB-KW"/>
</dbReference>
<proteinExistence type="predicted"/>
<dbReference type="SUPFAM" id="SSF52172">
    <property type="entry name" value="CheY-like"/>
    <property type="match status" value="1"/>
</dbReference>
<dbReference type="InterPro" id="IPR004358">
    <property type="entry name" value="Sig_transdc_His_kin-like_C"/>
</dbReference>
<evidence type="ECO:0000256" key="4">
    <source>
        <dbReference type="ARBA" id="ARBA00022679"/>
    </source>
</evidence>
<evidence type="ECO:0000256" key="8">
    <source>
        <dbReference type="PROSITE-ProRule" id="PRU00169"/>
    </source>
</evidence>
<dbReference type="Gene3D" id="3.30.565.10">
    <property type="entry name" value="Histidine kinase-like ATPase, C-terminal domain"/>
    <property type="match status" value="1"/>
</dbReference>
<dbReference type="InterPro" id="IPR005467">
    <property type="entry name" value="His_kinase_dom"/>
</dbReference>
<dbReference type="PROSITE" id="PS50894">
    <property type="entry name" value="HPT"/>
    <property type="match status" value="1"/>
</dbReference>
<keyword evidence="6" id="KW-0902">Two-component regulatory system</keyword>
<keyword evidence="13" id="KW-1185">Reference proteome</keyword>
<dbReference type="PROSITE" id="PS50109">
    <property type="entry name" value="HIS_KIN"/>
    <property type="match status" value="1"/>
</dbReference>
<sequence>MTLEPSSFPSQTSVDAAEAQLQQELCAMFELDTQQHFQAYVEVVQRLDAQSWTADIQHIYRAVHTVKGGAVTVEAEAVLRAATVLEDLLSDLRYLDQAPPLEDGQLVRMLQEAGELLSSTLEVKGTGEDAIASIQPTLDRIQALHAQIKQRYIPDWNELTQVHQEFAEQGFDLVILDLEMAVNQLPVQGQISDAALQIAQQTLAQLTQIGDDLQLAEDWTALVNRSHELAQHPDSAVWKYVWPLYFAALKDCAKHSGHYALEQLADLSVMAANLPAVASLETPAASEAEIELVSSDVDLIADFPDDLTDIDLPDLELSSLDETLFAESDAGLGGTLSDDVFSTAFTDDLGAEDLDLAALEEDEAAIHQLVDADPEDPELTFDSGDVQGLFPTPVAEAGLFPTTLAPANVPAKADAPESSVTAEGADAELRRRIKIPVPLERLDQSAQQVVETLLTTRSTLTVSQSLEFQVSQLAALTQESSQYITRLRQLQDDYALLRSLSHEQDPTNGTSVEQYRQGYTTINRLLENILRMSELSREIEGMSHQAVAGMGQLDRDMLCLKDEIESSRLVPFKNLTLRAKAIVRDLSNRYDKPAQLVIHGEQLELDAGVIQQIEPALLHLLRNAYDHGLESVEERMGKGKPVEGVIQLVLQRRGNLYRLTIQDDGRGIDAAAIHQKAQEKGFPLTETQTSADLLAVLCQPGFSSRNVADDVSGRGVGMDVVAGQIANMGGRLSLNSRPGEGSTFTIEVPAPQLLVPCVLLQVGKRTVAIPTEEIRETVLASSIQVRANAEPDALCPWTVETARGEAPGFGLAAYWQQSQTELSETAVCLRIRQNFDRLSDGSEMWLIADELLGQEALLINPIPSPLVVPAGLLGVSLRSDGRLISVIDPIALIEAIETETQTQPKIQPQQPIVPAAQPEDSTAPTLLIVDDAALMRRRLEGSLRTYGFVIQACVDGLEALQWLQSHPAPALLITDIEMPNMDGFTLVDRCRAQGLEMPILVISSRISEEWGREAQRLGANAYLNKGFATPELLQQVNQLLEAKQPQAIS</sequence>
<dbReference type="PANTHER" id="PTHR43395">
    <property type="entry name" value="SENSOR HISTIDINE KINASE CHEA"/>
    <property type="match status" value="1"/>
</dbReference>
<dbReference type="InterPro" id="IPR001789">
    <property type="entry name" value="Sig_transdc_resp-reg_receiver"/>
</dbReference>
<gene>
    <name evidence="12" type="primary">frzE_3</name>
    <name evidence="12" type="ORF">C1752_00668</name>
</gene>
<feature type="modified residue" description="Phosphohistidine" evidence="7">
    <location>
        <position position="64"/>
    </location>
</feature>
<reference evidence="12 13" key="1">
    <citation type="journal article" date="2018" name="Sci. Rep.">
        <title>A novel species of the marine cyanobacterium Acaryochloris with a unique pigment content and lifestyle.</title>
        <authorList>
            <person name="Partensky F."/>
            <person name="Six C."/>
            <person name="Ratin M."/>
            <person name="Garczarek L."/>
            <person name="Vaulot D."/>
            <person name="Probert I."/>
            <person name="Calteau A."/>
            <person name="Gourvil P."/>
            <person name="Marie D."/>
            <person name="Grebert T."/>
            <person name="Bouchier C."/>
            <person name="Le Panse S."/>
            <person name="Gachenot M."/>
            <person name="Rodriguez F."/>
            <person name="Garrido J.L."/>
        </authorList>
    </citation>
    <scope>NUCLEOTIDE SEQUENCE [LARGE SCALE GENOMIC DNA]</scope>
    <source>
        <strain evidence="12 13">RCC1774</strain>
    </source>
</reference>
<dbReference type="GO" id="GO:0006935">
    <property type="term" value="P:chemotaxis"/>
    <property type="evidence" value="ECO:0007669"/>
    <property type="project" value="InterPro"/>
</dbReference>
<dbReference type="PANTHER" id="PTHR43395:SF1">
    <property type="entry name" value="CHEMOTAXIS PROTEIN CHEA"/>
    <property type="match status" value="1"/>
</dbReference>
<dbReference type="Pfam" id="PF01627">
    <property type="entry name" value="Hpt"/>
    <property type="match status" value="1"/>
</dbReference>
<dbReference type="SUPFAM" id="SSF50341">
    <property type="entry name" value="CheW-like"/>
    <property type="match status" value="1"/>
</dbReference>
<dbReference type="Gene3D" id="3.40.50.2300">
    <property type="match status" value="1"/>
</dbReference>
<feature type="domain" description="Response regulatory" evidence="10">
    <location>
        <begin position="925"/>
        <end position="1040"/>
    </location>
</feature>
<evidence type="ECO:0000259" key="9">
    <source>
        <dbReference type="PROSITE" id="PS50109"/>
    </source>
</evidence>
<dbReference type="SMART" id="SM00448">
    <property type="entry name" value="REC"/>
    <property type="match status" value="1"/>
</dbReference>
<dbReference type="InterPro" id="IPR036890">
    <property type="entry name" value="HATPase_C_sf"/>
</dbReference>